<dbReference type="InterPro" id="IPR010982">
    <property type="entry name" value="Lambda_DNA-bd_dom_sf"/>
</dbReference>
<evidence type="ECO:0000313" key="5">
    <source>
        <dbReference type="EMBL" id="NMD88150.1"/>
    </source>
</evidence>
<keyword evidence="2" id="KW-0238">DNA-binding</keyword>
<evidence type="ECO:0000256" key="3">
    <source>
        <dbReference type="ARBA" id="ARBA00023163"/>
    </source>
</evidence>
<dbReference type="PROSITE" id="PS50932">
    <property type="entry name" value="HTH_LACI_2"/>
    <property type="match status" value="1"/>
</dbReference>
<evidence type="ECO:0000259" key="4">
    <source>
        <dbReference type="PROSITE" id="PS50932"/>
    </source>
</evidence>
<dbReference type="PANTHER" id="PTHR30146">
    <property type="entry name" value="LACI-RELATED TRANSCRIPTIONAL REPRESSOR"/>
    <property type="match status" value="1"/>
</dbReference>
<comment type="caution">
    <text evidence="6">The sequence shown here is derived from an EMBL/GenBank/DDBJ whole genome shotgun (WGS) entry which is preliminary data.</text>
</comment>
<gene>
    <name evidence="6" type="ORF">C8D82_1385</name>
    <name evidence="5" type="ORF">HF882_16300</name>
</gene>
<dbReference type="InterPro" id="IPR000843">
    <property type="entry name" value="HTH_LacI"/>
</dbReference>
<dbReference type="Pfam" id="PF00356">
    <property type="entry name" value="LacI"/>
    <property type="match status" value="1"/>
</dbReference>
<dbReference type="Proteomes" id="UP000576225">
    <property type="component" value="Unassembled WGS sequence"/>
</dbReference>
<name>A0A2U1AI10_9BACT</name>
<sequence length="374" mass="41459">MIKKTTVRQPVTLTQVAEAAGVSIATVSRVLNRRGQVDEQTKLRVLDTVDELGYDASSIARKAAAISQADNKLYRVELLLCPLAEQKNMLMLDYFDEMLRGIQSYFSRHGNMMMNICTWDPAGYSEENDQIFNRLLSADGIIVIGNPTCDVVDRLVASRMKPVLISSDRDDISINSVEADNFTGGVIAARHLIRNGFKKIGFLSGSAKVHSFRARLNGAMIETLQELGPESFVSRVSATSDNEDVKAALQELFTSPDRPEALITTHPMAAYLAVEVLKELGLNCPQDCSIVTFDNPENIPGDISFTHLRTYPRQLGIKAAQRVYQQIFTRQIEDQPYKIVLPLELIPGNSVKMSAVRNKKIRRAEPVSLSGVIS</sequence>
<dbReference type="RefSeq" id="WP_116885604.1">
    <property type="nucleotide sequence ID" value="NZ_CABMMC010000030.1"/>
</dbReference>
<keyword evidence="3" id="KW-0804">Transcription</keyword>
<dbReference type="OrthoDB" id="47944at2"/>
<dbReference type="AlphaFoldDB" id="A0A2U1AI10"/>
<accession>A0A2U1AI10</accession>
<feature type="domain" description="HTH lacI-type" evidence="4">
    <location>
        <begin position="11"/>
        <end position="65"/>
    </location>
</feature>
<evidence type="ECO:0000313" key="7">
    <source>
        <dbReference type="Proteomes" id="UP000245959"/>
    </source>
</evidence>
<dbReference type="SUPFAM" id="SSF53822">
    <property type="entry name" value="Periplasmic binding protein-like I"/>
    <property type="match status" value="1"/>
</dbReference>
<reference evidence="5 8" key="2">
    <citation type="submission" date="2020-04" db="EMBL/GenBank/DDBJ databases">
        <authorList>
            <person name="Hitch T.C.A."/>
            <person name="Wylensek D."/>
            <person name="Clavel T."/>
        </authorList>
    </citation>
    <scope>NUCLEOTIDE SEQUENCE [LARGE SCALE GENOMIC DNA]</scope>
    <source>
        <strain evidence="5 8">COR2-253-APC-1A</strain>
    </source>
</reference>
<dbReference type="InterPro" id="IPR028082">
    <property type="entry name" value="Peripla_BP_I"/>
</dbReference>
<dbReference type="SMART" id="SM00354">
    <property type="entry name" value="HTH_LACI"/>
    <property type="match status" value="1"/>
</dbReference>
<dbReference type="Pfam" id="PF13377">
    <property type="entry name" value="Peripla_BP_3"/>
    <property type="match status" value="1"/>
</dbReference>
<evidence type="ECO:0000256" key="1">
    <source>
        <dbReference type="ARBA" id="ARBA00023015"/>
    </source>
</evidence>
<reference evidence="6 7" key="1">
    <citation type="submission" date="2018-04" db="EMBL/GenBank/DDBJ databases">
        <title>Genomic Encyclopedia of Type Strains, Phase IV (KMG-IV): sequencing the most valuable type-strain genomes for metagenomic binning, comparative biology and taxonomic classification.</title>
        <authorList>
            <person name="Goeker M."/>
        </authorList>
    </citation>
    <scope>NUCLEOTIDE SEQUENCE [LARGE SCALE GENOMIC DNA]</scope>
    <source>
        <strain evidence="6 7">DSM 14823</strain>
    </source>
</reference>
<protein>
    <submittedName>
        <fullName evidence="6">LacI family transcriptional regulator</fullName>
    </submittedName>
</protein>
<dbReference type="SUPFAM" id="SSF47413">
    <property type="entry name" value="lambda repressor-like DNA-binding domains"/>
    <property type="match status" value="1"/>
</dbReference>
<dbReference type="Proteomes" id="UP000245959">
    <property type="component" value="Unassembled WGS sequence"/>
</dbReference>
<keyword evidence="1" id="KW-0805">Transcription regulation</keyword>
<evidence type="ECO:0000256" key="2">
    <source>
        <dbReference type="ARBA" id="ARBA00023125"/>
    </source>
</evidence>
<dbReference type="GO" id="GO:0000976">
    <property type="term" value="F:transcription cis-regulatory region binding"/>
    <property type="evidence" value="ECO:0007669"/>
    <property type="project" value="TreeGrafter"/>
</dbReference>
<dbReference type="CDD" id="cd06267">
    <property type="entry name" value="PBP1_LacI_sugar_binding-like"/>
    <property type="match status" value="1"/>
</dbReference>
<dbReference type="InterPro" id="IPR046335">
    <property type="entry name" value="LacI/GalR-like_sensor"/>
</dbReference>
<keyword evidence="7" id="KW-1185">Reference proteome</keyword>
<dbReference type="EMBL" id="JABAEW010000038">
    <property type="protein sequence ID" value="NMD88150.1"/>
    <property type="molecule type" value="Genomic_DNA"/>
</dbReference>
<proteinExistence type="predicted"/>
<dbReference type="GO" id="GO:0003700">
    <property type="term" value="F:DNA-binding transcription factor activity"/>
    <property type="evidence" value="ECO:0007669"/>
    <property type="project" value="TreeGrafter"/>
</dbReference>
<dbReference type="Gene3D" id="3.40.50.2300">
    <property type="match status" value="2"/>
</dbReference>
<evidence type="ECO:0000313" key="6">
    <source>
        <dbReference type="EMBL" id="PVY36005.1"/>
    </source>
</evidence>
<organism evidence="6 7">
    <name type="scientific">Victivallis vadensis</name>
    <dbReference type="NCBI Taxonomy" id="172901"/>
    <lineage>
        <taxon>Bacteria</taxon>
        <taxon>Pseudomonadati</taxon>
        <taxon>Lentisphaerota</taxon>
        <taxon>Lentisphaeria</taxon>
        <taxon>Victivallales</taxon>
        <taxon>Victivallaceae</taxon>
        <taxon>Victivallis</taxon>
    </lineage>
</organism>
<dbReference type="Gene3D" id="1.10.260.40">
    <property type="entry name" value="lambda repressor-like DNA-binding domains"/>
    <property type="match status" value="1"/>
</dbReference>
<dbReference type="CDD" id="cd01392">
    <property type="entry name" value="HTH_LacI"/>
    <property type="match status" value="1"/>
</dbReference>
<dbReference type="GeneID" id="78296874"/>
<evidence type="ECO:0000313" key="8">
    <source>
        <dbReference type="Proteomes" id="UP000576225"/>
    </source>
</evidence>
<dbReference type="PANTHER" id="PTHR30146:SF154">
    <property type="entry name" value="TRANSCRIPTION REGULATOR, MEMBER OF GALR FAMILY"/>
    <property type="match status" value="1"/>
</dbReference>
<dbReference type="PRINTS" id="PR00036">
    <property type="entry name" value="HTHLACI"/>
</dbReference>
<dbReference type="EMBL" id="QEKH01000038">
    <property type="protein sequence ID" value="PVY36005.1"/>
    <property type="molecule type" value="Genomic_DNA"/>
</dbReference>